<evidence type="ECO:0000256" key="3">
    <source>
        <dbReference type="ARBA" id="ARBA00022723"/>
    </source>
</evidence>
<comment type="similarity">
    <text evidence="2">Belongs to the zinc-containing alcohol dehydrogenase family.</text>
</comment>
<evidence type="ECO:0000259" key="6">
    <source>
        <dbReference type="Pfam" id="PF08240"/>
    </source>
</evidence>
<organism evidence="7 8">
    <name type="scientific">Achromobacter mucicolens</name>
    <dbReference type="NCBI Taxonomy" id="1389922"/>
    <lineage>
        <taxon>Bacteria</taxon>
        <taxon>Pseudomonadati</taxon>
        <taxon>Pseudomonadota</taxon>
        <taxon>Betaproteobacteria</taxon>
        <taxon>Burkholderiales</taxon>
        <taxon>Alcaligenaceae</taxon>
        <taxon>Achromobacter</taxon>
    </lineage>
</organism>
<comment type="caution">
    <text evidence="7">The sequence shown here is derived from an EMBL/GenBank/DDBJ whole genome shotgun (WGS) entry which is preliminary data.</text>
</comment>
<dbReference type="InterPro" id="IPR013154">
    <property type="entry name" value="ADH-like_N"/>
</dbReference>
<evidence type="ECO:0000313" key="7">
    <source>
        <dbReference type="EMBL" id="MDH1177668.1"/>
    </source>
</evidence>
<evidence type="ECO:0000256" key="1">
    <source>
        <dbReference type="ARBA" id="ARBA00001947"/>
    </source>
</evidence>
<dbReference type="InterPro" id="IPR014187">
    <property type="entry name" value="ADH_Zn_typ-2"/>
</dbReference>
<dbReference type="Gene3D" id="3.40.50.720">
    <property type="entry name" value="NAD(P)-binding Rossmann-like Domain"/>
    <property type="match status" value="1"/>
</dbReference>
<gene>
    <name evidence="7" type="ORF">N5C72_06265</name>
</gene>
<evidence type="ECO:0000313" key="8">
    <source>
        <dbReference type="Proteomes" id="UP001158644"/>
    </source>
</evidence>
<feature type="domain" description="Alcohol dehydrogenase-like N-terminal" evidence="6">
    <location>
        <begin position="24"/>
        <end position="134"/>
    </location>
</feature>
<dbReference type="AlphaFoldDB" id="A0ABD4YR26"/>
<protein>
    <submittedName>
        <fullName evidence="7">Zinc-binding alcohol dehydrogenase family protein</fullName>
        <ecNumber evidence="7">1.-.-.-</ecNumber>
    </submittedName>
</protein>
<dbReference type="Pfam" id="PF08240">
    <property type="entry name" value="ADH_N"/>
    <property type="match status" value="1"/>
</dbReference>
<evidence type="ECO:0000256" key="4">
    <source>
        <dbReference type="ARBA" id="ARBA00022833"/>
    </source>
</evidence>
<dbReference type="SUPFAM" id="SSF51735">
    <property type="entry name" value="NAD(P)-binding Rossmann-fold domains"/>
    <property type="match status" value="1"/>
</dbReference>
<dbReference type="GO" id="GO:0046872">
    <property type="term" value="F:metal ion binding"/>
    <property type="evidence" value="ECO:0007669"/>
    <property type="project" value="UniProtKB-KW"/>
</dbReference>
<sequence length="327" mass="34716">MKAMVLQAPGLPLTLETRETPQPGPGQVRLRVLACAVCRTDLHVLDGELPNLRYPIIPGHEVVGVVESVGAGVDTAMLGRRMGAAWLARTCGQCTFCRAGQENLCSEALFTGYTLDGGFATHMLAHADYLFPLPAARAPARMAPWLCAGLIGWRALRATGDAQRLGLYGFGSAARLLTQACRHLNREVYAFTRTGDVAAQAHALAMGATWAGNSSEPAPVPLDGAILFAPVGALVPSALGAVRPGGCVVCAGIHMSDIPAFPYRLLWGERSLSSVANLTREDGREFLGKAHAWDLGADVRTYRLDDANRALDDLRAGRIQATAVLLP</sequence>
<dbReference type="SUPFAM" id="SSF50129">
    <property type="entry name" value="GroES-like"/>
    <property type="match status" value="1"/>
</dbReference>
<dbReference type="PANTHER" id="PTHR42940">
    <property type="entry name" value="ALCOHOL DEHYDROGENASE 1-RELATED"/>
    <property type="match status" value="1"/>
</dbReference>
<dbReference type="InterPro" id="IPR011032">
    <property type="entry name" value="GroES-like_sf"/>
</dbReference>
<dbReference type="NCBIfam" id="TIGR02822">
    <property type="entry name" value="adh_fam_2"/>
    <property type="match status" value="1"/>
</dbReference>
<accession>A0ABD4YR26</accession>
<dbReference type="EC" id="1.-.-.-" evidence="7"/>
<dbReference type="Gene3D" id="3.90.180.10">
    <property type="entry name" value="Medium-chain alcohol dehydrogenases, catalytic domain"/>
    <property type="match status" value="1"/>
</dbReference>
<evidence type="ECO:0000256" key="5">
    <source>
        <dbReference type="ARBA" id="ARBA00023002"/>
    </source>
</evidence>
<dbReference type="RefSeq" id="WP_279989977.1">
    <property type="nucleotide sequence ID" value="NZ_JAOBZK010000006.1"/>
</dbReference>
<dbReference type="PROSITE" id="PS00059">
    <property type="entry name" value="ADH_ZINC"/>
    <property type="match status" value="1"/>
</dbReference>
<keyword evidence="4" id="KW-0862">Zinc</keyword>
<keyword evidence="5 7" id="KW-0560">Oxidoreductase</keyword>
<reference evidence="7 8" key="1">
    <citation type="submission" date="2022-09" db="EMBL/GenBank/DDBJ databases">
        <title>Intensive care unit water sources are persistently colonized with multi-drug resistant bacteria and are the site of extensive horizontal gene transfer of antibiotic resistance genes.</title>
        <authorList>
            <person name="Diorio-Toth L."/>
        </authorList>
    </citation>
    <scope>NUCLEOTIDE SEQUENCE [LARGE SCALE GENOMIC DNA]</scope>
    <source>
        <strain evidence="7 8">GD03967</strain>
    </source>
</reference>
<dbReference type="GO" id="GO:0016491">
    <property type="term" value="F:oxidoreductase activity"/>
    <property type="evidence" value="ECO:0007669"/>
    <property type="project" value="UniProtKB-KW"/>
</dbReference>
<evidence type="ECO:0000256" key="2">
    <source>
        <dbReference type="ARBA" id="ARBA00008072"/>
    </source>
</evidence>
<dbReference type="InterPro" id="IPR036291">
    <property type="entry name" value="NAD(P)-bd_dom_sf"/>
</dbReference>
<dbReference type="InterPro" id="IPR002328">
    <property type="entry name" value="ADH_Zn_CS"/>
</dbReference>
<name>A0ABD4YR26_9BURK</name>
<dbReference type="PANTHER" id="PTHR42940:SF8">
    <property type="entry name" value="VACUOLAR PROTEIN SORTING-ASSOCIATED PROTEIN 11"/>
    <property type="match status" value="1"/>
</dbReference>
<dbReference type="Proteomes" id="UP001158644">
    <property type="component" value="Unassembled WGS sequence"/>
</dbReference>
<dbReference type="EMBL" id="JAOBZK010000006">
    <property type="protein sequence ID" value="MDH1177668.1"/>
    <property type="molecule type" value="Genomic_DNA"/>
</dbReference>
<proteinExistence type="inferred from homology"/>
<keyword evidence="3" id="KW-0479">Metal-binding</keyword>
<comment type="cofactor">
    <cofactor evidence="1">
        <name>Zn(2+)</name>
        <dbReference type="ChEBI" id="CHEBI:29105"/>
    </cofactor>
</comment>